<feature type="compositionally biased region" description="Polar residues" evidence="1">
    <location>
        <begin position="354"/>
        <end position="370"/>
    </location>
</feature>
<reference evidence="2 3" key="1">
    <citation type="submission" date="2022-12" db="EMBL/GenBank/DDBJ databases">
        <title>Chromosome-level genome assembly of true bugs.</title>
        <authorList>
            <person name="Ma L."/>
            <person name="Li H."/>
        </authorList>
    </citation>
    <scope>NUCLEOTIDE SEQUENCE [LARGE SCALE GENOMIC DNA]</scope>
    <source>
        <strain evidence="2">Lab_2022b</strain>
    </source>
</reference>
<gene>
    <name evidence="2" type="ORF">O3M35_009381</name>
</gene>
<comment type="caution">
    <text evidence="2">The sequence shown here is derived from an EMBL/GenBank/DDBJ whole genome shotgun (WGS) entry which is preliminary data.</text>
</comment>
<name>A0AAW1D3J1_9HEMI</name>
<feature type="compositionally biased region" description="Pro residues" evidence="1">
    <location>
        <begin position="281"/>
        <end position="300"/>
    </location>
</feature>
<dbReference type="AlphaFoldDB" id="A0AAW1D3J1"/>
<dbReference type="Proteomes" id="UP001461498">
    <property type="component" value="Unassembled WGS sequence"/>
</dbReference>
<feature type="compositionally biased region" description="Low complexity" evidence="1">
    <location>
        <begin position="271"/>
        <end position="280"/>
    </location>
</feature>
<protein>
    <submittedName>
        <fullName evidence="2">Uncharacterized protein</fullName>
    </submittedName>
</protein>
<evidence type="ECO:0000256" key="1">
    <source>
        <dbReference type="SAM" id="MobiDB-lite"/>
    </source>
</evidence>
<feature type="region of interest" description="Disordered" evidence="1">
    <location>
        <begin position="233"/>
        <end position="309"/>
    </location>
</feature>
<evidence type="ECO:0000313" key="2">
    <source>
        <dbReference type="EMBL" id="KAK9505291.1"/>
    </source>
</evidence>
<feature type="compositionally biased region" description="Pro residues" evidence="1">
    <location>
        <begin position="435"/>
        <end position="450"/>
    </location>
</feature>
<dbReference type="EMBL" id="JAPXFL010000006">
    <property type="protein sequence ID" value="KAK9505291.1"/>
    <property type="molecule type" value="Genomic_DNA"/>
</dbReference>
<accession>A0AAW1D3J1</accession>
<sequence>MQANKNDGNKCEKNDKNEVKSKSNETLSENKVEQSSSAASSSDGAWKEVQLQISENGVMSVRNMKTSECSPIPAVEAPNCPVSHPTATSQANSVVATKVSFTSATIRNTEPIVSVSKVSKDQVKKEINHNANDNKLSISRVSSPGTAMPVAKGDVLNRIVSKLSPNETVIGNTGVTIRPVTKVYPGMKSIQERKTRGPSNHVQSRYKTIAQAPTWNPTIDRTTMLTLKQNCDLNKPPRFFKMRNTPRYLGNPAEGVKPMYGGGGRQDDSASKQSSPKSPVKQPPPYTPRGQDKPPPPYTPRPAHTSCGGTYLPPNPYHLLYSGFPFSAASPELIRSMCASTAYHPSLPPSISMLYNNPGLQQSQQRSQPTLPAPHDFKGSPSTPPSIQRIPSSLSPKATPQSIDDKKRDHSPASTSSGSNKSLKSQEDKPSPLLSLPPPPPIPLPPPPSASPSSDKSSTSLTLNNNTKESLLSTSTINHHTLK</sequence>
<feature type="region of interest" description="Disordered" evidence="1">
    <location>
        <begin position="1"/>
        <end position="46"/>
    </location>
</feature>
<feature type="compositionally biased region" description="Basic and acidic residues" evidence="1">
    <location>
        <begin position="7"/>
        <end position="32"/>
    </location>
</feature>
<feature type="compositionally biased region" description="Low complexity" evidence="1">
    <location>
        <begin position="451"/>
        <end position="476"/>
    </location>
</feature>
<organism evidence="2 3">
    <name type="scientific">Rhynocoris fuscipes</name>
    <dbReference type="NCBI Taxonomy" id="488301"/>
    <lineage>
        <taxon>Eukaryota</taxon>
        <taxon>Metazoa</taxon>
        <taxon>Ecdysozoa</taxon>
        <taxon>Arthropoda</taxon>
        <taxon>Hexapoda</taxon>
        <taxon>Insecta</taxon>
        <taxon>Pterygota</taxon>
        <taxon>Neoptera</taxon>
        <taxon>Paraneoptera</taxon>
        <taxon>Hemiptera</taxon>
        <taxon>Heteroptera</taxon>
        <taxon>Panheteroptera</taxon>
        <taxon>Cimicomorpha</taxon>
        <taxon>Reduviidae</taxon>
        <taxon>Harpactorinae</taxon>
        <taxon>Harpactorini</taxon>
        <taxon>Rhynocoris</taxon>
    </lineage>
</organism>
<keyword evidence="3" id="KW-1185">Reference proteome</keyword>
<feature type="compositionally biased region" description="Low complexity" evidence="1">
    <location>
        <begin position="414"/>
        <end position="423"/>
    </location>
</feature>
<proteinExistence type="predicted"/>
<evidence type="ECO:0000313" key="3">
    <source>
        <dbReference type="Proteomes" id="UP001461498"/>
    </source>
</evidence>
<feature type="region of interest" description="Disordered" evidence="1">
    <location>
        <begin position="354"/>
        <end position="483"/>
    </location>
</feature>
<feature type="compositionally biased region" description="Polar residues" evidence="1">
    <location>
        <begin position="385"/>
        <end position="402"/>
    </location>
</feature>